<gene>
    <name evidence="1" type="ORF">SAMN06265339_0038</name>
</gene>
<evidence type="ECO:0008006" key="3">
    <source>
        <dbReference type="Google" id="ProtNLM"/>
    </source>
</evidence>
<evidence type="ECO:0000313" key="1">
    <source>
        <dbReference type="EMBL" id="SMP02316.1"/>
    </source>
</evidence>
<dbReference type="Proteomes" id="UP001157911">
    <property type="component" value="Unassembled WGS sequence"/>
</dbReference>
<organism evidence="1 2">
    <name type="scientific">Desulfurobacterium pacificum</name>
    <dbReference type="NCBI Taxonomy" id="240166"/>
    <lineage>
        <taxon>Bacteria</taxon>
        <taxon>Pseudomonadati</taxon>
        <taxon>Aquificota</taxon>
        <taxon>Aquificia</taxon>
        <taxon>Desulfurobacteriales</taxon>
        <taxon>Desulfurobacteriaceae</taxon>
        <taxon>Desulfurobacterium</taxon>
    </lineage>
</organism>
<evidence type="ECO:0000313" key="2">
    <source>
        <dbReference type="Proteomes" id="UP001157911"/>
    </source>
</evidence>
<comment type="caution">
    <text evidence="1">The sequence shown here is derived from an EMBL/GenBank/DDBJ whole genome shotgun (WGS) entry which is preliminary data.</text>
</comment>
<dbReference type="RefSeq" id="WP_283399552.1">
    <property type="nucleotide sequence ID" value="NZ_FXUB01000001.1"/>
</dbReference>
<sequence>MATAEKVRKTITLSPKAVKNLEILAKTYNKTQSALIEELIEEEIKEIERKKRIEAFKRLKEYRKHFKGVVENKTFQELKVEMGSKI</sequence>
<dbReference type="EMBL" id="FXUB01000001">
    <property type="protein sequence ID" value="SMP02316.1"/>
    <property type="molecule type" value="Genomic_DNA"/>
</dbReference>
<proteinExistence type="predicted"/>
<reference evidence="1 2" key="1">
    <citation type="submission" date="2017-05" db="EMBL/GenBank/DDBJ databases">
        <authorList>
            <person name="Varghese N."/>
            <person name="Submissions S."/>
        </authorList>
    </citation>
    <scope>NUCLEOTIDE SEQUENCE [LARGE SCALE GENOMIC DNA]</scope>
    <source>
        <strain evidence="1 2">DSM 15522</strain>
    </source>
</reference>
<protein>
    <recommendedName>
        <fullName evidence="3">Ribbon-helix-helix protein CopG domain-containing protein</fullName>
    </recommendedName>
</protein>
<keyword evidence="2" id="KW-1185">Reference proteome</keyword>
<name>A0ABY1N7B6_9BACT</name>
<accession>A0ABY1N7B6</accession>